<dbReference type="AlphaFoldDB" id="A0AAV4T8Y9"/>
<organism evidence="1 2">
    <name type="scientific">Caerostris darwini</name>
    <dbReference type="NCBI Taxonomy" id="1538125"/>
    <lineage>
        <taxon>Eukaryota</taxon>
        <taxon>Metazoa</taxon>
        <taxon>Ecdysozoa</taxon>
        <taxon>Arthropoda</taxon>
        <taxon>Chelicerata</taxon>
        <taxon>Arachnida</taxon>
        <taxon>Araneae</taxon>
        <taxon>Araneomorphae</taxon>
        <taxon>Entelegynae</taxon>
        <taxon>Araneoidea</taxon>
        <taxon>Araneidae</taxon>
        <taxon>Caerostris</taxon>
    </lineage>
</organism>
<dbReference type="Proteomes" id="UP001054837">
    <property type="component" value="Unassembled WGS sequence"/>
</dbReference>
<protein>
    <submittedName>
        <fullName evidence="1">Uncharacterized protein</fullName>
    </submittedName>
</protein>
<comment type="caution">
    <text evidence="1">The sequence shown here is derived from an EMBL/GenBank/DDBJ whole genome shotgun (WGS) entry which is preliminary data.</text>
</comment>
<proteinExistence type="predicted"/>
<gene>
    <name evidence="1" type="ORF">CDAR_574001</name>
</gene>
<dbReference type="EMBL" id="BPLQ01009039">
    <property type="protein sequence ID" value="GIY41210.1"/>
    <property type="molecule type" value="Genomic_DNA"/>
</dbReference>
<keyword evidence="2" id="KW-1185">Reference proteome</keyword>
<evidence type="ECO:0000313" key="2">
    <source>
        <dbReference type="Proteomes" id="UP001054837"/>
    </source>
</evidence>
<accession>A0AAV4T8Y9</accession>
<reference evidence="1 2" key="1">
    <citation type="submission" date="2021-06" db="EMBL/GenBank/DDBJ databases">
        <title>Caerostris darwini draft genome.</title>
        <authorList>
            <person name="Kono N."/>
            <person name="Arakawa K."/>
        </authorList>
    </citation>
    <scope>NUCLEOTIDE SEQUENCE [LARGE SCALE GENOMIC DNA]</scope>
</reference>
<sequence>MVKDMTRHSRHRPNLVTHLLRCDIVPHSVGIIFIVLMEYAILIECGFIVEQHISWKIPIWHFVADTTVQNTHVQDDHRGAVTEPFGDERHVRTRRSKQVVHSNETQWVRMLILRLVSTTSNTLFRNDLTRRS</sequence>
<evidence type="ECO:0000313" key="1">
    <source>
        <dbReference type="EMBL" id="GIY41210.1"/>
    </source>
</evidence>
<name>A0AAV4T8Y9_9ARAC</name>